<dbReference type="InterPro" id="IPR044946">
    <property type="entry name" value="Restrct_endonuc_typeI_TRD_sf"/>
</dbReference>
<dbReference type="Proteomes" id="UP000322814">
    <property type="component" value="Unassembled WGS sequence"/>
</dbReference>
<name>A0A5C8EJW5_9SPIR</name>
<evidence type="ECO:0000259" key="4">
    <source>
        <dbReference type="Pfam" id="PF01420"/>
    </source>
</evidence>
<organism evidence="5 6">
    <name type="scientific">Brachyspira aalborgi</name>
    <dbReference type="NCBI Taxonomy" id="29522"/>
    <lineage>
        <taxon>Bacteria</taxon>
        <taxon>Pseudomonadati</taxon>
        <taxon>Spirochaetota</taxon>
        <taxon>Spirochaetia</taxon>
        <taxon>Brachyspirales</taxon>
        <taxon>Brachyspiraceae</taxon>
        <taxon>Brachyspira</taxon>
    </lineage>
</organism>
<proteinExistence type="inferred from homology"/>
<sequence>MEKAIFSDLTKKKRRDIMSKDLKLSSLEWKEFKLNDLFERIEKGKCQNTNKETKESINGVSFLSATLNNNGVSGFVEPNYLLQKGNCIMFVNQGDGGAGYSVYKKEDFISTTSNSFGYAKWINRYTGLFVASILCRFKEKYSFGYGRTENRLRKDKVFLPINSKGQPNWEFMENYMRKIEEKQKQKAIKYYSDKIKNL</sequence>
<dbReference type="AlphaFoldDB" id="A0A5C8EJW5"/>
<evidence type="ECO:0000256" key="1">
    <source>
        <dbReference type="ARBA" id="ARBA00010923"/>
    </source>
</evidence>
<reference evidence="5 6" key="1">
    <citation type="journal article" date="1992" name="Lakartidningen">
        <title>[Penicillin V and not amoxicillin is the first choice preparation in acute otitis].</title>
        <authorList>
            <person name="Kamme C."/>
            <person name="Lundgren K."/>
            <person name="Prellner K."/>
        </authorList>
    </citation>
    <scope>NUCLEOTIDE SEQUENCE [LARGE SCALE GENOMIC DNA]</scope>
    <source>
        <strain evidence="5 6">PC4580III</strain>
    </source>
</reference>
<dbReference type="Pfam" id="PF01420">
    <property type="entry name" value="Methylase_S"/>
    <property type="match status" value="1"/>
</dbReference>
<evidence type="ECO:0000256" key="3">
    <source>
        <dbReference type="ARBA" id="ARBA00023125"/>
    </source>
</evidence>
<dbReference type="GO" id="GO:0003677">
    <property type="term" value="F:DNA binding"/>
    <property type="evidence" value="ECO:0007669"/>
    <property type="project" value="UniProtKB-KW"/>
</dbReference>
<dbReference type="EMBL" id="SAYB01000003">
    <property type="protein sequence ID" value="TXJ38006.1"/>
    <property type="molecule type" value="Genomic_DNA"/>
</dbReference>
<evidence type="ECO:0000313" key="5">
    <source>
        <dbReference type="EMBL" id="TXJ38006.1"/>
    </source>
</evidence>
<dbReference type="SUPFAM" id="SSF116734">
    <property type="entry name" value="DNA methylase specificity domain"/>
    <property type="match status" value="1"/>
</dbReference>
<evidence type="ECO:0000313" key="6">
    <source>
        <dbReference type="Proteomes" id="UP000322814"/>
    </source>
</evidence>
<dbReference type="Gene3D" id="3.90.220.20">
    <property type="entry name" value="DNA methylase specificity domains"/>
    <property type="match status" value="1"/>
</dbReference>
<keyword evidence="2" id="KW-0680">Restriction system</keyword>
<comment type="similarity">
    <text evidence="1">Belongs to the type-I restriction system S methylase family.</text>
</comment>
<protein>
    <recommendedName>
        <fullName evidence="4">Type I restriction modification DNA specificity domain-containing protein</fullName>
    </recommendedName>
</protein>
<dbReference type="InterPro" id="IPR000055">
    <property type="entry name" value="Restrct_endonuc_typeI_TRD"/>
</dbReference>
<keyword evidence="3" id="KW-0238">DNA-binding</keyword>
<feature type="domain" description="Type I restriction modification DNA specificity" evidence="4">
    <location>
        <begin position="28"/>
        <end position="188"/>
    </location>
</feature>
<dbReference type="GO" id="GO:0009307">
    <property type="term" value="P:DNA restriction-modification system"/>
    <property type="evidence" value="ECO:0007669"/>
    <property type="project" value="UniProtKB-KW"/>
</dbReference>
<comment type="caution">
    <text evidence="5">The sequence shown here is derived from an EMBL/GenBank/DDBJ whole genome shotgun (WGS) entry which is preliminary data.</text>
</comment>
<evidence type="ECO:0000256" key="2">
    <source>
        <dbReference type="ARBA" id="ARBA00022747"/>
    </source>
</evidence>
<accession>A0A5C8EJW5</accession>
<gene>
    <name evidence="5" type="ORF">EPJ78_04685</name>
</gene>